<keyword evidence="5" id="KW-0677">Repeat</keyword>
<dbReference type="InterPro" id="IPR037622">
    <property type="entry name" value="LIP-1_SAM_3"/>
</dbReference>
<evidence type="ECO:0000256" key="4">
    <source>
        <dbReference type="ARBA" id="ARBA00022553"/>
    </source>
</evidence>
<dbReference type="CDD" id="cd09568">
    <property type="entry name" value="SAM_liprin-alpha1_2_3_4_repeat3"/>
    <property type="match status" value="1"/>
</dbReference>
<dbReference type="CDD" id="cd09562">
    <property type="entry name" value="SAM_liprin-alpha1_2_3_4_repeat1"/>
    <property type="match status" value="1"/>
</dbReference>
<feature type="compositionally biased region" description="Polar residues" evidence="8">
    <location>
        <begin position="816"/>
        <end position="825"/>
    </location>
</feature>
<evidence type="ECO:0000256" key="2">
    <source>
        <dbReference type="ARBA" id="ARBA00007026"/>
    </source>
</evidence>
<evidence type="ECO:0000256" key="7">
    <source>
        <dbReference type="SAM" id="Coils"/>
    </source>
</evidence>
<dbReference type="InterPro" id="IPR001660">
    <property type="entry name" value="SAM"/>
</dbReference>
<evidence type="ECO:0000256" key="3">
    <source>
        <dbReference type="ARBA" id="ARBA00022490"/>
    </source>
</evidence>
<evidence type="ECO:0000256" key="5">
    <source>
        <dbReference type="ARBA" id="ARBA00022737"/>
    </source>
</evidence>
<keyword evidence="11" id="KW-1185">Reference proteome</keyword>
<feature type="coiled-coil region" evidence="7">
    <location>
        <begin position="278"/>
        <end position="469"/>
    </location>
</feature>
<comment type="similarity">
    <text evidence="2">Belongs to the liprin family. Liprin-alpha subfamily.</text>
</comment>
<dbReference type="PANTHER" id="PTHR12587">
    <property type="entry name" value="LAR INTERACTING PROTEIN LIP -RELATED PROTEIN"/>
    <property type="match status" value="1"/>
</dbReference>
<dbReference type="GO" id="GO:0050808">
    <property type="term" value="P:synapse organization"/>
    <property type="evidence" value="ECO:0007669"/>
    <property type="project" value="TreeGrafter"/>
</dbReference>
<dbReference type="InterPro" id="IPR013761">
    <property type="entry name" value="SAM/pointed_sf"/>
</dbReference>
<dbReference type="InterPro" id="IPR037621">
    <property type="entry name" value="LIP-1_SAM_2"/>
</dbReference>
<proteinExistence type="inferred from homology"/>
<organism evidence="10 11">
    <name type="scientific">Aptenodytes patagonicus</name>
    <name type="common">King penguin</name>
    <dbReference type="NCBI Taxonomy" id="9234"/>
    <lineage>
        <taxon>Eukaryota</taxon>
        <taxon>Metazoa</taxon>
        <taxon>Chordata</taxon>
        <taxon>Craniata</taxon>
        <taxon>Vertebrata</taxon>
        <taxon>Euteleostomi</taxon>
        <taxon>Archelosauria</taxon>
        <taxon>Archosauria</taxon>
        <taxon>Dinosauria</taxon>
        <taxon>Saurischia</taxon>
        <taxon>Theropoda</taxon>
        <taxon>Coelurosauria</taxon>
        <taxon>Aves</taxon>
        <taxon>Neognathae</taxon>
        <taxon>Neoaves</taxon>
        <taxon>Aequornithes</taxon>
        <taxon>Sphenisciformes</taxon>
        <taxon>Spheniscidae</taxon>
        <taxon>Aptenodytes</taxon>
    </lineage>
</organism>
<sequence>MMCEVMPTISEAEIPSGGNGGHGSGSPLQSDADSHFEQLMVSMLEERDRLLETLRETQETLALTQGKLHEVGHERDSLQRQLNTALPQCSYESALTISRYLMCLYLSGLFQEFAALTKELNVCREQLLEREEEITELKAERNNTRLLLEHLECLVSRHERSLRMTVVKRQAQSPAGVSSEVEVLKALKSLFEHHKALDEKVRERLRVALERCSLLEEELGTTHKEVGFFLKKFSCVHCGRKGKNRKTLTSLTPPQKSQQRVPRSSDGSLCHDENLAKVIELQDVIDKQNKEQTQMKERLTALSSRVTELEEDLDTARKDLIKSEEMNTKLQRDVRETMAQKEDMEERITTLEKRYLAAQREATSVHDLNDKLENEIATKDSMHRQSEDKNRQLQERLELAEQKLQQTLRKAETLPEVEAELAQRVAALSKAEERHGNIEERLRQMEAQLEEKNQELQRARQREKMNEEHNKRLSETVDKLLSESNERLQLHLKERMAALEDKNSLLREIENAKKQIEELQHEKDQLVLNVEALRAENDQVRLRATSLHHRYQHLIPVHRPDFRYPMTSSSVVDSHTDSYGTSSVLRRPQKGRLAALRDEPSKVQTLNEQDWERAQQASVLANVAQAFESDVDVSDVEDDRETIFSSVDLLSPSGQADAQTLAMMLQEQLDAINKEIRLIQEEKENTEQRAEEIESRVGSGSLDAHGRFRSMSSIPPPYASGSLAGSSPPGSGRSTPRRIPHSPAREVDRLGIMTLPSDLRKHRRKSPASREEVRDDKTTIKCETSPPSSPRSLRLDRVQKGALHTVSHEDIRDIRNSTGSQDGQTSNPSSSNSSQDSLHKAPKKKGIKSSIGRLFGKKEKGRPGQTGKETLGQADSSSQDALGLSKLGGQAEKNRKMQKKHELLEEARRQGLPFAQWDGPTVVVWLELWVGMPAWYVAACRANVKSGAIMSALSDTEIQREIGISNPLHRLKLRLAIQEIMSLTSPSAPPTSRTTTGNVWVTHEEMENLTATQQTEDEEGSWAQTLAYGDMNHEWIGNEWLPSLGLPQYRSYFMECLVDARMLDHLTKKDLRGQLKMVDSFHRNSFQCGIMCLRRLNYDRKELERKREESQDEIKDVLVWSNERMIHWVVSIGLKEYANNLIESGVHGALVALDESFDYNALALLLQIPTQNTQARAVLEREFNNLLAMGTDRRLDEDDDKSFRRAPSWRKKFRPKDIRGLAAGSAETLPANFRVTTSMSSPSMQPKKMQIDGSVSGTQRLDSATVRTYSC</sequence>
<keyword evidence="3" id="KW-0963">Cytoplasm</keyword>
<evidence type="ECO:0000256" key="1">
    <source>
        <dbReference type="ARBA" id="ARBA00004496"/>
    </source>
</evidence>
<feature type="coiled-coil region" evidence="7">
    <location>
        <begin position="120"/>
        <end position="154"/>
    </location>
</feature>
<dbReference type="FunFam" id="1.10.150.50:FF:000003">
    <property type="entry name" value="liprin-alpha-2 isoform X1"/>
    <property type="match status" value="1"/>
</dbReference>
<feature type="region of interest" description="Disordered" evidence="8">
    <location>
        <begin position="1"/>
        <end position="31"/>
    </location>
</feature>
<dbReference type="InterPro" id="IPR037620">
    <property type="entry name" value="LIP-1_SAM_1"/>
</dbReference>
<feature type="compositionally biased region" description="Basic and acidic residues" evidence="8">
    <location>
        <begin position="806"/>
        <end position="815"/>
    </location>
</feature>
<dbReference type="EMBL" id="VULM01015328">
    <property type="protein sequence ID" value="KAF1645493.1"/>
    <property type="molecule type" value="Genomic_DNA"/>
</dbReference>
<feature type="compositionally biased region" description="Basic and acidic residues" evidence="8">
    <location>
        <begin position="684"/>
        <end position="695"/>
    </location>
</feature>
<dbReference type="Pfam" id="PF00536">
    <property type="entry name" value="SAM_1"/>
    <property type="match status" value="1"/>
</dbReference>
<evidence type="ECO:0000256" key="8">
    <source>
        <dbReference type="SAM" id="MobiDB-lite"/>
    </source>
</evidence>
<dbReference type="Proteomes" id="UP000751161">
    <property type="component" value="Unassembled WGS sequence"/>
</dbReference>
<feature type="coiled-coil region" evidence="7">
    <location>
        <begin position="495"/>
        <end position="543"/>
    </location>
</feature>
<protein>
    <submittedName>
        <fullName evidence="10">Liprin-alpha-1</fullName>
    </submittedName>
</protein>
<feature type="domain" description="SAM" evidence="9">
    <location>
        <begin position="917"/>
        <end position="983"/>
    </location>
</feature>
<reference evidence="10" key="1">
    <citation type="journal article" date="2019" name="Gigascience">
        <title>High-coverage genomes to elucidate the evolution of penguins.</title>
        <authorList>
            <person name="Pan H."/>
            <person name="Cole T.L."/>
            <person name="Bi X."/>
            <person name="Fang M."/>
            <person name="Zhou C."/>
            <person name="Yang Z."/>
            <person name="Ksepka D.T."/>
            <person name="Hart T."/>
            <person name="Bouzat J.L."/>
            <person name="Argilla L.S."/>
            <person name="Bertelsen M.F."/>
            <person name="Boersma P.D."/>
            <person name="Bost C.A."/>
            <person name="Cherel Y."/>
            <person name="Dann P."/>
            <person name="Fiddaman S.R."/>
            <person name="Howard P."/>
            <person name="Labuschagne K."/>
            <person name="Mattern T."/>
            <person name="Miller G."/>
            <person name="Parker P."/>
            <person name="Phillips R.A."/>
            <person name="Quillfeldt P."/>
            <person name="Ryan P.G."/>
            <person name="Taylor H."/>
            <person name="Thompson D.R."/>
            <person name="Young M.J."/>
            <person name="Ellegaard M.R."/>
            <person name="Gilbert M.T.P."/>
            <person name="Sinding M.S."/>
            <person name="Pacheco G."/>
            <person name="Shepherd L.D."/>
            <person name="Tennyson A.J.D."/>
            <person name="Grosser S."/>
            <person name="Kay E."/>
            <person name="Nupen L.J."/>
            <person name="Ellenberg U."/>
            <person name="Houston D.M."/>
            <person name="Reeve A.H."/>
            <person name="Johnson K."/>
            <person name="Masello J.F."/>
            <person name="Stracke T."/>
            <person name="McKinlay B."/>
            <person name="Borboroglu P.G."/>
            <person name="Zhang D.X."/>
            <person name="Zhang G."/>
        </authorList>
    </citation>
    <scope>NUCLEOTIDE SEQUENCE</scope>
    <source>
        <strain evidence="10">KP FORT 001</strain>
    </source>
</reference>
<accession>A0A8J4KMP8</accession>
<feature type="region of interest" description="Disordered" evidence="8">
    <location>
        <begin position="244"/>
        <end position="267"/>
    </location>
</feature>
<dbReference type="FunFam" id="1.10.150.50:FF:000004">
    <property type="entry name" value="PTPRF interacting protein alpha 1"/>
    <property type="match status" value="1"/>
</dbReference>
<gene>
    <name evidence="10" type="primary">PPFIA1</name>
    <name evidence="10" type="ORF">FQA23_0006848</name>
</gene>
<feature type="domain" description="SAM" evidence="9">
    <location>
        <begin position="1120"/>
        <end position="1189"/>
    </location>
</feature>
<feature type="compositionally biased region" description="Low complexity" evidence="8">
    <location>
        <begin position="719"/>
        <end position="734"/>
    </location>
</feature>
<keyword evidence="6 7" id="KW-0175">Coiled coil</keyword>
<dbReference type="Gene3D" id="1.10.150.50">
    <property type="entry name" value="Transcription Factor, Ets-1"/>
    <property type="match status" value="3"/>
</dbReference>
<feature type="compositionally biased region" description="Basic and acidic residues" evidence="8">
    <location>
        <begin position="768"/>
        <end position="780"/>
    </location>
</feature>
<feature type="non-terminal residue" evidence="10">
    <location>
        <position position="1"/>
    </location>
</feature>
<dbReference type="PROSITE" id="PS50105">
    <property type="entry name" value="SAM_DOMAIN"/>
    <property type="match status" value="3"/>
</dbReference>
<comment type="subcellular location">
    <subcellularLocation>
        <location evidence="1">Cytoplasm</location>
    </subcellularLocation>
</comment>
<dbReference type="PANTHER" id="PTHR12587:SF15">
    <property type="entry name" value="LIPRIN-ALPHA-1"/>
    <property type="match status" value="1"/>
</dbReference>
<comment type="caution">
    <text evidence="10">The sequence shown here is derived from an EMBL/GenBank/DDBJ whole genome shotgun (WGS) entry which is preliminary data.</text>
</comment>
<dbReference type="AlphaFoldDB" id="A0A8J4KMP8"/>
<feature type="compositionally biased region" description="Polar residues" evidence="8">
    <location>
        <begin position="247"/>
        <end position="267"/>
    </location>
</feature>
<name>A0A8J4KMP8_APTPA</name>
<dbReference type="InterPro" id="IPR029515">
    <property type="entry name" value="Liprin"/>
</dbReference>
<evidence type="ECO:0000313" key="10">
    <source>
        <dbReference type="EMBL" id="KAF1645493.1"/>
    </source>
</evidence>
<evidence type="ECO:0000313" key="11">
    <source>
        <dbReference type="Proteomes" id="UP000751161"/>
    </source>
</evidence>
<dbReference type="FunFam" id="1.10.150.50:FF:000002">
    <property type="entry name" value="PTPRF interacting protein alpha 1"/>
    <property type="match status" value="1"/>
</dbReference>
<feature type="domain" description="SAM" evidence="9">
    <location>
        <begin position="1039"/>
        <end position="1096"/>
    </location>
</feature>
<dbReference type="Pfam" id="PF25526">
    <property type="entry name" value="LIP-1"/>
    <property type="match status" value="1"/>
</dbReference>
<feature type="region of interest" description="Disordered" evidence="8">
    <location>
        <begin position="684"/>
        <end position="881"/>
    </location>
</feature>
<evidence type="ECO:0000259" key="9">
    <source>
        <dbReference type="PROSITE" id="PS50105"/>
    </source>
</evidence>
<dbReference type="SMART" id="SM00454">
    <property type="entry name" value="SAM"/>
    <property type="match status" value="3"/>
</dbReference>
<dbReference type="OrthoDB" id="2132119at2759"/>
<dbReference type="GO" id="GO:0048786">
    <property type="term" value="C:presynaptic active zone"/>
    <property type="evidence" value="ECO:0007669"/>
    <property type="project" value="TreeGrafter"/>
</dbReference>
<feature type="non-terminal residue" evidence="10">
    <location>
        <position position="1271"/>
    </location>
</feature>
<dbReference type="InterPro" id="IPR057892">
    <property type="entry name" value="LIP-1_CC2"/>
</dbReference>
<dbReference type="SUPFAM" id="SSF47769">
    <property type="entry name" value="SAM/Pointed domain"/>
    <property type="match status" value="3"/>
</dbReference>
<evidence type="ECO:0000256" key="6">
    <source>
        <dbReference type="ARBA" id="ARBA00023054"/>
    </source>
</evidence>
<dbReference type="Pfam" id="PF07647">
    <property type="entry name" value="SAM_2"/>
    <property type="match status" value="1"/>
</dbReference>
<dbReference type="GO" id="GO:0005737">
    <property type="term" value="C:cytoplasm"/>
    <property type="evidence" value="ECO:0007669"/>
    <property type="project" value="UniProtKB-SubCell"/>
</dbReference>
<dbReference type="CDD" id="cd09565">
    <property type="entry name" value="SAM_liprin-alpha1_2_3_4_repeat2"/>
    <property type="match status" value="1"/>
</dbReference>
<keyword evidence="4" id="KW-0597">Phosphoprotein</keyword>